<dbReference type="Proteomes" id="UP001596915">
    <property type="component" value="Unassembled WGS sequence"/>
</dbReference>
<organism evidence="1 2">
    <name type="scientific">Streptomyces sanglieri</name>
    <dbReference type="NCBI Taxonomy" id="193460"/>
    <lineage>
        <taxon>Bacteria</taxon>
        <taxon>Bacillati</taxon>
        <taxon>Actinomycetota</taxon>
        <taxon>Actinomycetes</taxon>
        <taxon>Kitasatosporales</taxon>
        <taxon>Streptomycetaceae</taxon>
        <taxon>Streptomyces</taxon>
    </lineage>
</organism>
<keyword evidence="2" id="KW-1185">Reference proteome</keyword>
<evidence type="ECO:0000313" key="2">
    <source>
        <dbReference type="Proteomes" id="UP001596915"/>
    </source>
</evidence>
<name>A0ABW2XAZ5_9ACTN</name>
<proteinExistence type="predicted"/>
<gene>
    <name evidence="1" type="ORF">ACFQ2K_54435</name>
</gene>
<evidence type="ECO:0000313" key="1">
    <source>
        <dbReference type="EMBL" id="MFD0630253.1"/>
    </source>
</evidence>
<accession>A0ABW2XAZ5</accession>
<dbReference type="EMBL" id="JBHTGL010000015">
    <property type="protein sequence ID" value="MFD0630253.1"/>
    <property type="molecule type" value="Genomic_DNA"/>
</dbReference>
<reference evidence="2" key="1">
    <citation type="journal article" date="2019" name="Int. J. Syst. Evol. Microbiol.">
        <title>The Global Catalogue of Microorganisms (GCM) 10K type strain sequencing project: providing services to taxonomists for standard genome sequencing and annotation.</title>
        <authorList>
            <consortium name="The Broad Institute Genomics Platform"/>
            <consortium name="The Broad Institute Genome Sequencing Center for Infectious Disease"/>
            <person name="Wu L."/>
            <person name="Ma J."/>
        </authorList>
    </citation>
    <scope>NUCLEOTIDE SEQUENCE [LARGE SCALE GENOMIC DNA]</scope>
    <source>
        <strain evidence="2">JCM 12607</strain>
    </source>
</reference>
<sequence>MTEKPCSATSYDYRDCVADDPARHLDHRTSMGKLRRADRPDFIRWERRTELHDAFVQICWRRSPKNN</sequence>
<protein>
    <submittedName>
        <fullName evidence="1">Uncharacterized protein</fullName>
    </submittedName>
</protein>
<comment type="caution">
    <text evidence="1">The sequence shown here is derived from an EMBL/GenBank/DDBJ whole genome shotgun (WGS) entry which is preliminary data.</text>
</comment>